<protein>
    <submittedName>
        <fullName evidence="1">Uncharacterized protein</fullName>
    </submittedName>
</protein>
<dbReference type="EMBL" id="CH476642">
    <property type="protein sequence ID" value="EDN97970.1"/>
    <property type="molecule type" value="Genomic_DNA"/>
</dbReference>
<dbReference type="RefSeq" id="XP_001586249.1">
    <property type="nucleotide sequence ID" value="XM_001586199.1"/>
</dbReference>
<proteinExistence type="predicted"/>
<gene>
    <name evidence="1" type="ORF">SS1G_12827</name>
</gene>
<evidence type="ECO:0000313" key="2">
    <source>
        <dbReference type="Proteomes" id="UP000001312"/>
    </source>
</evidence>
<organism evidence="1 2">
    <name type="scientific">Sclerotinia sclerotiorum (strain ATCC 18683 / 1980 / Ss-1)</name>
    <name type="common">White mold</name>
    <name type="synonym">Whetzelinia sclerotiorum</name>
    <dbReference type="NCBI Taxonomy" id="665079"/>
    <lineage>
        <taxon>Eukaryota</taxon>
        <taxon>Fungi</taxon>
        <taxon>Dikarya</taxon>
        <taxon>Ascomycota</taxon>
        <taxon>Pezizomycotina</taxon>
        <taxon>Leotiomycetes</taxon>
        <taxon>Helotiales</taxon>
        <taxon>Sclerotiniaceae</taxon>
        <taxon>Sclerotinia</taxon>
    </lineage>
</organism>
<name>A7F5E9_SCLS1</name>
<sequence>MGVTLEKERYFDGGAMENRCKDRATRMVLRMLDLSIQDGCMYANVTILEVRSLEAI</sequence>
<dbReference type="KEGG" id="ssl:SS1G_12827"/>
<dbReference type="InParanoid" id="A7F5E9"/>
<dbReference type="AlphaFoldDB" id="A7F5E9"/>
<evidence type="ECO:0000313" key="1">
    <source>
        <dbReference type="EMBL" id="EDN97970.1"/>
    </source>
</evidence>
<keyword evidence="2" id="KW-1185">Reference proteome</keyword>
<reference evidence="2" key="1">
    <citation type="journal article" date="2011" name="PLoS Genet.">
        <title>Genomic analysis of the necrotrophic fungal pathogens Sclerotinia sclerotiorum and Botrytis cinerea.</title>
        <authorList>
            <person name="Amselem J."/>
            <person name="Cuomo C.A."/>
            <person name="van Kan J.A."/>
            <person name="Viaud M."/>
            <person name="Benito E.P."/>
            <person name="Couloux A."/>
            <person name="Coutinho P.M."/>
            <person name="de Vries R.P."/>
            <person name="Dyer P.S."/>
            <person name="Fillinger S."/>
            <person name="Fournier E."/>
            <person name="Gout L."/>
            <person name="Hahn M."/>
            <person name="Kohn L."/>
            <person name="Lapalu N."/>
            <person name="Plummer K.M."/>
            <person name="Pradier J.M."/>
            <person name="Quevillon E."/>
            <person name="Sharon A."/>
            <person name="Simon A."/>
            <person name="ten Have A."/>
            <person name="Tudzynski B."/>
            <person name="Tudzynski P."/>
            <person name="Wincker P."/>
            <person name="Andrew M."/>
            <person name="Anthouard V."/>
            <person name="Beever R.E."/>
            <person name="Beffa R."/>
            <person name="Benoit I."/>
            <person name="Bouzid O."/>
            <person name="Brault B."/>
            <person name="Chen Z."/>
            <person name="Choquer M."/>
            <person name="Collemare J."/>
            <person name="Cotton P."/>
            <person name="Danchin E.G."/>
            <person name="Da Silva C."/>
            <person name="Gautier A."/>
            <person name="Giraud C."/>
            <person name="Giraud T."/>
            <person name="Gonzalez C."/>
            <person name="Grossetete S."/>
            <person name="Guldener U."/>
            <person name="Henrissat B."/>
            <person name="Howlett B.J."/>
            <person name="Kodira C."/>
            <person name="Kretschmer M."/>
            <person name="Lappartient A."/>
            <person name="Leroch M."/>
            <person name="Levis C."/>
            <person name="Mauceli E."/>
            <person name="Neuveglise C."/>
            <person name="Oeser B."/>
            <person name="Pearson M."/>
            <person name="Poulain J."/>
            <person name="Poussereau N."/>
            <person name="Quesneville H."/>
            <person name="Rascle C."/>
            <person name="Schumacher J."/>
            <person name="Segurens B."/>
            <person name="Sexton A."/>
            <person name="Silva E."/>
            <person name="Sirven C."/>
            <person name="Soanes D.M."/>
            <person name="Talbot N.J."/>
            <person name="Templeton M."/>
            <person name="Yandava C."/>
            <person name="Yarden O."/>
            <person name="Zeng Q."/>
            <person name="Rollins J.A."/>
            <person name="Lebrun M.H."/>
            <person name="Dickman M."/>
        </authorList>
    </citation>
    <scope>NUCLEOTIDE SEQUENCE [LARGE SCALE GENOMIC DNA]</scope>
    <source>
        <strain evidence="2">ATCC 18683 / 1980 / Ss-1</strain>
    </source>
</reference>
<accession>A7F5E9</accession>
<dbReference type="Proteomes" id="UP000001312">
    <property type="component" value="Unassembled WGS sequence"/>
</dbReference>
<dbReference type="GeneID" id="5482352"/>